<organism evidence="7 8">
    <name type="scientific">Frieseomelitta varia</name>
    <dbReference type="NCBI Taxonomy" id="561572"/>
    <lineage>
        <taxon>Eukaryota</taxon>
        <taxon>Metazoa</taxon>
        <taxon>Ecdysozoa</taxon>
        <taxon>Arthropoda</taxon>
        <taxon>Hexapoda</taxon>
        <taxon>Insecta</taxon>
        <taxon>Pterygota</taxon>
        <taxon>Neoptera</taxon>
        <taxon>Endopterygota</taxon>
        <taxon>Hymenoptera</taxon>
        <taxon>Apocrita</taxon>
        <taxon>Aculeata</taxon>
        <taxon>Apoidea</taxon>
        <taxon>Anthophila</taxon>
        <taxon>Apidae</taxon>
        <taxon>Frieseomelitta</taxon>
    </lineage>
</organism>
<evidence type="ECO:0000256" key="6">
    <source>
        <dbReference type="RuleBase" id="RU004384"/>
    </source>
</evidence>
<proteinExistence type="inferred from homology"/>
<reference evidence="7" key="1">
    <citation type="submission" date="2019-11" db="EMBL/GenBank/DDBJ databases">
        <title>The nuclear and mitochondrial genomes of Frieseomelitta varia - a highly eusocial stingless bee (Meliponini) with a permanently sterile worker caste.</title>
        <authorList>
            <person name="Freitas F.C.P."/>
            <person name="Lourenco A.P."/>
            <person name="Nunes F.M.F."/>
            <person name="Paschoal A.R."/>
            <person name="Abreu F.C.P."/>
            <person name="Barbin F.O."/>
            <person name="Bataglia L."/>
            <person name="Cardoso-Junior C.A.M."/>
            <person name="Cervoni M.S."/>
            <person name="Silva S.R."/>
            <person name="Dalarmi F."/>
            <person name="Del Lama M.A."/>
            <person name="Depintor T.S."/>
            <person name="Ferreira K.M."/>
            <person name="Goria P.S."/>
            <person name="Jaskot M.C."/>
            <person name="Lago D.C."/>
            <person name="Luna-Lucena D."/>
            <person name="Moda L.M."/>
            <person name="Nascimento L."/>
            <person name="Pedrino M."/>
            <person name="Rabico F.O."/>
            <person name="Sanches F.C."/>
            <person name="Santos D.E."/>
            <person name="Santos C.G."/>
            <person name="Vieira J."/>
            <person name="Lopes T.F."/>
            <person name="Barchuk A.R."/>
            <person name="Hartfelder K."/>
            <person name="Simoes Z.L.P."/>
            <person name="Bitondi M.M.G."/>
            <person name="Pinheiro D.G."/>
        </authorList>
    </citation>
    <scope>NUCLEOTIDE SEQUENCE</scope>
    <source>
        <strain evidence="7">USP_RPSP 00005682</strain>
        <tissue evidence="7">Whole individual</tissue>
    </source>
</reference>
<evidence type="ECO:0000313" key="7">
    <source>
        <dbReference type="EMBL" id="KAF3426195.1"/>
    </source>
</evidence>
<gene>
    <name evidence="7" type="ORF">E2986_03275</name>
</gene>
<comment type="similarity">
    <text evidence="2 6">Belongs to the ATG8 family.</text>
</comment>
<dbReference type="PANTHER" id="PTHR10969">
    <property type="entry name" value="MICROTUBULE-ASSOCIATED PROTEINS 1A/1B LIGHT CHAIN 3-RELATED"/>
    <property type="match status" value="1"/>
</dbReference>
<dbReference type="InterPro" id="IPR004241">
    <property type="entry name" value="Atg8-like"/>
</dbReference>
<dbReference type="Gene3D" id="3.10.20.90">
    <property type="entry name" value="Phosphatidylinositol 3-kinase Catalytic Subunit, Chain A, domain 1"/>
    <property type="match status" value="1"/>
</dbReference>
<feature type="lipid moiety-binding region" description="Phosphatidylserine amidated glycine; alternate" evidence="5">
    <location>
        <position position="218"/>
    </location>
</feature>
<keyword evidence="6" id="KW-0072">Autophagy</keyword>
<keyword evidence="4 5" id="KW-0449">Lipoprotein</keyword>
<comment type="subcellular location">
    <subcellularLocation>
        <location evidence="1">Membrane</location>
    </subcellularLocation>
</comment>
<sequence length="219" mass="26011">MSQEMKFRKRSSFFSNRRYCFIYYTNQQYHFCLIEQISQQHVGVYSRLCIPRIFWPGMNQGRLSASYVLTFRDDANIFFPPIKTLMGEFTIRIKFLCTFALPLLKSIDRIMLLAKMYWKCRQAVITSEIWINVIVEKAPKAKISDLDKQKYLVPSDLTVGQFYFLIRKRIHLRPEDALFFFVNNIIPPTSATMGSLYAEHHEEDFFLYIAYSDENVYGH</sequence>
<evidence type="ECO:0000256" key="5">
    <source>
        <dbReference type="PIRSR" id="PIRSR604241-50"/>
    </source>
</evidence>
<dbReference type="InterPro" id="IPR029071">
    <property type="entry name" value="Ubiquitin-like_domsf"/>
</dbReference>
<evidence type="ECO:0000256" key="2">
    <source>
        <dbReference type="ARBA" id="ARBA00007293"/>
    </source>
</evidence>
<evidence type="ECO:0000256" key="3">
    <source>
        <dbReference type="ARBA" id="ARBA00023136"/>
    </source>
</evidence>
<comment type="caution">
    <text evidence="7">The sequence shown here is derived from an EMBL/GenBank/DDBJ whole genome shotgun (WGS) entry which is preliminary data.</text>
</comment>
<dbReference type="GO" id="GO:0006914">
    <property type="term" value="P:autophagy"/>
    <property type="evidence" value="ECO:0007669"/>
    <property type="project" value="UniProtKB-KW"/>
</dbReference>
<dbReference type="SUPFAM" id="SSF54236">
    <property type="entry name" value="Ubiquitin-like"/>
    <property type="match status" value="1"/>
</dbReference>
<evidence type="ECO:0000256" key="1">
    <source>
        <dbReference type="ARBA" id="ARBA00004370"/>
    </source>
</evidence>
<evidence type="ECO:0008006" key="9">
    <source>
        <dbReference type="Google" id="ProtNLM"/>
    </source>
</evidence>
<name>A0A833RZ93_9HYME</name>
<dbReference type="GO" id="GO:0016020">
    <property type="term" value="C:membrane"/>
    <property type="evidence" value="ECO:0007669"/>
    <property type="project" value="UniProtKB-SubCell"/>
</dbReference>
<evidence type="ECO:0000256" key="4">
    <source>
        <dbReference type="ARBA" id="ARBA00023288"/>
    </source>
</evidence>
<dbReference type="EMBL" id="WNWW01000337">
    <property type="protein sequence ID" value="KAF3426195.1"/>
    <property type="molecule type" value="Genomic_DNA"/>
</dbReference>
<protein>
    <recommendedName>
        <fullName evidence="9">Autophagy-related protein</fullName>
    </recommendedName>
</protein>
<dbReference type="AlphaFoldDB" id="A0A833RZ93"/>
<keyword evidence="8" id="KW-1185">Reference proteome</keyword>
<dbReference type="Pfam" id="PF02991">
    <property type="entry name" value="ATG8"/>
    <property type="match status" value="1"/>
</dbReference>
<accession>A0A833RZ93</accession>
<keyword evidence="3" id="KW-0472">Membrane</keyword>
<dbReference type="Proteomes" id="UP000655588">
    <property type="component" value="Unassembled WGS sequence"/>
</dbReference>
<evidence type="ECO:0000313" key="8">
    <source>
        <dbReference type="Proteomes" id="UP000655588"/>
    </source>
</evidence>